<dbReference type="SUPFAM" id="SSF55811">
    <property type="entry name" value="Nudix"/>
    <property type="match status" value="1"/>
</dbReference>
<dbReference type="PROSITE" id="PS51462">
    <property type="entry name" value="NUDIX"/>
    <property type="match status" value="1"/>
</dbReference>
<keyword evidence="5" id="KW-0460">Magnesium</keyword>
<accession>A0A838L1P1</accession>
<dbReference type="EMBL" id="JACEIB010000001">
    <property type="protein sequence ID" value="MBA2932575.1"/>
    <property type="molecule type" value="Genomic_DNA"/>
</dbReference>
<evidence type="ECO:0000256" key="4">
    <source>
        <dbReference type="ARBA" id="ARBA00022801"/>
    </source>
</evidence>
<evidence type="ECO:0000259" key="7">
    <source>
        <dbReference type="PROSITE" id="PS51462"/>
    </source>
</evidence>
<dbReference type="CDD" id="cd18870">
    <property type="entry name" value="NUDIX_AcylCoAdiphos_Nudt19"/>
    <property type="match status" value="1"/>
</dbReference>
<dbReference type="GO" id="GO:0046872">
    <property type="term" value="F:metal ion binding"/>
    <property type="evidence" value="ECO:0007669"/>
    <property type="project" value="UniProtKB-KW"/>
</dbReference>
<evidence type="ECO:0000256" key="3">
    <source>
        <dbReference type="ARBA" id="ARBA00022723"/>
    </source>
</evidence>
<feature type="domain" description="Nudix hydrolase" evidence="7">
    <location>
        <begin position="7"/>
        <end position="162"/>
    </location>
</feature>
<dbReference type="InterPro" id="IPR015797">
    <property type="entry name" value="NUDIX_hydrolase-like_dom_sf"/>
</dbReference>
<reference evidence="8 9" key="1">
    <citation type="submission" date="2020-07" db="EMBL/GenBank/DDBJ databases">
        <authorList>
            <person name="Sun Q."/>
        </authorList>
    </citation>
    <scope>NUCLEOTIDE SEQUENCE [LARGE SCALE GENOMIC DNA]</scope>
    <source>
        <strain evidence="8 9">CGMCC 1.13654</strain>
    </source>
</reference>
<dbReference type="GO" id="GO:0016818">
    <property type="term" value="F:hydrolase activity, acting on acid anhydrides, in phosphorus-containing anhydrides"/>
    <property type="evidence" value="ECO:0007669"/>
    <property type="project" value="InterPro"/>
</dbReference>
<comment type="cofactor">
    <cofactor evidence="1">
        <name>Mn(2+)</name>
        <dbReference type="ChEBI" id="CHEBI:29035"/>
    </cofactor>
</comment>
<keyword evidence="9" id="KW-1185">Reference proteome</keyword>
<name>A0A838L1P1_9SPHN</name>
<evidence type="ECO:0000256" key="1">
    <source>
        <dbReference type="ARBA" id="ARBA00001936"/>
    </source>
</evidence>
<keyword evidence="4 8" id="KW-0378">Hydrolase</keyword>
<evidence type="ECO:0000256" key="5">
    <source>
        <dbReference type="ARBA" id="ARBA00022842"/>
    </source>
</evidence>
<dbReference type="Pfam" id="PF00293">
    <property type="entry name" value="NUDIX"/>
    <property type="match status" value="1"/>
</dbReference>
<keyword evidence="3" id="KW-0479">Metal-binding</keyword>
<keyword evidence="6" id="KW-0464">Manganese</keyword>
<organism evidence="8 9">
    <name type="scientific">Sphingomonas chungangi</name>
    <dbReference type="NCBI Taxonomy" id="2683589"/>
    <lineage>
        <taxon>Bacteria</taxon>
        <taxon>Pseudomonadati</taxon>
        <taxon>Pseudomonadota</taxon>
        <taxon>Alphaproteobacteria</taxon>
        <taxon>Sphingomonadales</taxon>
        <taxon>Sphingomonadaceae</taxon>
        <taxon>Sphingomonas</taxon>
    </lineage>
</organism>
<dbReference type="InterPro" id="IPR039121">
    <property type="entry name" value="NUDT19"/>
</dbReference>
<proteinExistence type="predicted"/>
<dbReference type="Proteomes" id="UP000570166">
    <property type="component" value="Unassembled WGS sequence"/>
</dbReference>
<dbReference type="PANTHER" id="PTHR12318">
    <property type="entry name" value="TESTOSTERONE-REGULATED PROTEIN RP2"/>
    <property type="match status" value="1"/>
</dbReference>
<gene>
    <name evidence="8" type="ORF">HZF05_00570</name>
</gene>
<dbReference type="InterPro" id="IPR000086">
    <property type="entry name" value="NUDIX_hydrolase_dom"/>
</dbReference>
<evidence type="ECO:0000313" key="8">
    <source>
        <dbReference type="EMBL" id="MBA2932575.1"/>
    </source>
</evidence>
<dbReference type="PANTHER" id="PTHR12318:SF0">
    <property type="entry name" value="ACYL-COENZYME A DIPHOSPHATASE NUDT19"/>
    <property type="match status" value="1"/>
</dbReference>
<comment type="caution">
    <text evidence="8">The sequence shown here is derived from an EMBL/GenBank/DDBJ whole genome shotgun (WGS) entry which is preliminary data.</text>
</comment>
<dbReference type="AlphaFoldDB" id="A0A838L1P1"/>
<protein>
    <submittedName>
        <fullName evidence="8">NUDIX hydrolase</fullName>
    </submittedName>
</protein>
<dbReference type="Gene3D" id="3.90.79.10">
    <property type="entry name" value="Nucleoside Triphosphate Pyrophosphohydrolase"/>
    <property type="match status" value="2"/>
</dbReference>
<sequence length="222" mass="24758">MDAPQTPPIDAASLILMRERVSGDPEYLIVQRGSGLVFAAGAYVFPGGRVDPEDRARAGRDLPDIDPVDAAARIATIRETAEETGIDVEASPADLIPFARWLPVHEEVIRRFDTRFYLACIDRDVVPVADGEESSQAFWATARDVLDRCARGDGRAIFPTRRLLERLARFGSFEEARTEAERLPPRIISPWVEQRDGERWLCIPDDAGYPVTSEALATAFRY</sequence>
<evidence type="ECO:0000313" key="9">
    <source>
        <dbReference type="Proteomes" id="UP000570166"/>
    </source>
</evidence>
<comment type="cofactor">
    <cofactor evidence="2">
        <name>Mg(2+)</name>
        <dbReference type="ChEBI" id="CHEBI:18420"/>
    </cofactor>
</comment>
<evidence type="ECO:0000256" key="2">
    <source>
        <dbReference type="ARBA" id="ARBA00001946"/>
    </source>
</evidence>
<evidence type="ECO:0000256" key="6">
    <source>
        <dbReference type="ARBA" id="ARBA00023211"/>
    </source>
</evidence>